<evidence type="ECO:0000313" key="1">
    <source>
        <dbReference type="EMBL" id="CAG8752020.1"/>
    </source>
</evidence>
<accession>A0A9N9IUH2</accession>
<feature type="non-terminal residue" evidence="1">
    <location>
        <position position="1"/>
    </location>
</feature>
<dbReference type="EMBL" id="CAJVPS010041302">
    <property type="protein sequence ID" value="CAG8752020.1"/>
    <property type="molecule type" value="Genomic_DNA"/>
</dbReference>
<evidence type="ECO:0000313" key="2">
    <source>
        <dbReference type="Proteomes" id="UP000789508"/>
    </source>
</evidence>
<protein>
    <submittedName>
        <fullName evidence="1">2575_t:CDS:1</fullName>
    </submittedName>
</protein>
<gene>
    <name evidence="1" type="ORF">ALEPTO_LOCUS13341</name>
</gene>
<dbReference type="OrthoDB" id="2412097at2759"/>
<reference evidence="1" key="1">
    <citation type="submission" date="2021-06" db="EMBL/GenBank/DDBJ databases">
        <authorList>
            <person name="Kallberg Y."/>
            <person name="Tangrot J."/>
            <person name="Rosling A."/>
        </authorList>
    </citation>
    <scope>NUCLEOTIDE SEQUENCE</scope>
    <source>
        <strain evidence="1">FL130A</strain>
    </source>
</reference>
<feature type="non-terminal residue" evidence="1">
    <location>
        <position position="148"/>
    </location>
</feature>
<name>A0A9N9IUH2_9GLOM</name>
<sequence length="148" mass="17013">KGLIALNLQQIYEILQHPKIDRSNPTNLLYHIFMHLSILLVMHGGEHYQLKINQFKIDRNGSIQFIRYTSKNNQCELQTGQAQTISNPLDTSKPYYNIPEQTIMQLTGHKSVQGIHAYKQINEDQQLHTINTLINITEANSDNNNSNS</sequence>
<proteinExistence type="predicted"/>
<dbReference type="AlphaFoldDB" id="A0A9N9IUH2"/>
<dbReference type="Proteomes" id="UP000789508">
    <property type="component" value="Unassembled WGS sequence"/>
</dbReference>
<comment type="caution">
    <text evidence="1">The sequence shown here is derived from an EMBL/GenBank/DDBJ whole genome shotgun (WGS) entry which is preliminary data.</text>
</comment>
<organism evidence="1 2">
    <name type="scientific">Ambispora leptoticha</name>
    <dbReference type="NCBI Taxonomy" id="144679"/>
    <lineage>
        <taxon>Eukaryota</taxon>
        <taxon>Fungi</taxon>
        <taxon>Fungi incertae sedis</taxon>
        <taxon>Mucoromycota</taxon>
        <taxon>Glomeromycotina</taxon>
        <taxon>Glomeromycetes</taxon>
        <taxon>Archaeosporales</taxon>
        <taxon>Ambisporaceae</taxon>
        <taxon>Ambispora</taxon>
    </lineage>
</organism>
<keyword evidence="2" id="KW-1185">Reference proteome</keyword>